<accession>B4GXU6</accession>
<dbReference type="OrthoDB" id="25778at2759"/>
<feature type="region of interest" description="Disordered" evidence="1">
    <location>
        <begin position="340"/>
        <end position="361"/>
    </location>
</feature>
<dbReference type="AlphaFoldDB" id="B4GXU6"/>
<dbReference type="EMBL" id="CH479196">
    <property type="protein sequence ID" value="EDW27573.1"/>
    <property type="molecule type" value="Genomic_DNA"/>
</dbReference>
<feature type="compositionally biased region" description="Polar residues" evidence="1">
    <location>
        <begin position="311"/>
        <end position="321"/>
    </location>
</feature>
<dbReference type="eggNOG" id="KOG4415">
    <property type="taxonomic scope" value="Eukaryota"/>
</dbReference>
<protein>
    <submittedName>
        <fullName evidence="2">GL20199</fullName>
    </submittedName>
</protein>
<dbReference type="STRING" id="7234.B4GXU6"/>
<proteinExistence type="predicted"/>
<feature type="region of interest" description="Disordered" evidence="1">
    <location>
        <begin position="383"/>
        <end position="411"/>
    </location>
</feature>
<evidence type="ECO:0000256" key="1">
    <source>
        <dbReference type="SAM" id="MobiDB-lite"/>
    </source>
</evidence>
<sequence>MDGGGEAPDDEAALAVPEARAQAKVERRHLIEHMRLGSDGSSGSSSSSSMAALASVLPNICSYDYPTGGHHYSGGHSRIEKIVNPLGTVTDVNAGISGELQTDMLDEVVCQLAAEESVIHENCDEALFRPVVAIFCNDLVEQRNHQQQLLLAKEEQAAAAAGLGLGSKGGENDHCKPPVVLANKLIVPVIAKEVDEVLVQKEKQKSQRSQHQKAQQQKSQLRSLAAAEDAAQAQRFAELSHLNKPKGGANPSPSNNSNNSNNSKTASSQRNATEEAAEKEEEKEKEANATLNISSGGKASKKSKPARQKMILSNSSTSSSKGADKKLPSVETNYFTKDQLDGLSHNNNNNNNNNIIFSPGKGGINKPNNVNPNVNASAIGNHYKSQRSHESAVDSSLAGAEQPPPKATQVTQVSYDGGELSTVVNIEVFDDQLSMSSISTNSRLSLEGPPSQSSPPLSLTNGLGLMDTNLMHFSESTAATRATRAAAAGPQPDTELEVEVDLDAVDEGDDEAVDQGLEERSMRRRNL</sequence>
<organism evidence="3">
    <name type="scientific">Drosophila persimilis</name>
    <name type="common">Fruit fly</name>
    <dbReference type="NCBI Taxonomy" id="7234"/>
    <lineage>
        <taxon>Eukaryota</taxon>
        <taxon>Metazoa</taxon>
        <taxon>Ecdysozoa</taxon>
        <taxon>Arthropoda</taxon>
        <taxon>Hexapoda</taxon>
        <taxon>Insecta</taxon>
        <taxon>Pterygota</taxon>
        <taxon>Neoptera</taxon>
        <taxon>Endopterygota</taxon>
        <taxon>Diptera</taxon>
        <taxon>Brachycera</taxon>
        <taxon>Muscomorpha</taxon>
        <taxon>Ephydroidea</taxon>
        <taxon>Drosophilidae</taxon>
        <taxon>Drosophila</taxon>
        <taxon>Sophophora</taxon>
    </lineage>
</organism>
<dbReference type="HOGENOM" id="CLU_517076_0_0_1"/>
<name>B4GXU6_DROPE</name>
<reference evidence="2 3" key="1">
    <citation type="journal article" date="2007" name="Nature">
        <title>Evolution of genes and genomes on the Drosophila phylogeny.</title>
        <authorList>
            <consortium name="Drosophila 12 Genomes Consortium"/>
            <person name="Clark A.G."/>
            <person name="Eisen M.B."/>
            <person name="Smith D.R."/>
            <person name="Bergman C.M."/>
            <person name="Oliver B."/>
            <person name="Markow T.A."/>
            <person name="Kaufman T.C."/>
            <person name="Kellis M."/>
            <person name="Gelbart W."/>
            <person name="Iyer V.N."/>
            <person name="Pollard D.A."/>
            <person name="Sackton T.B."/>
            <person name="Larracuente A.M."/>
            <person name="Singh N.D."/>
            <person name="Abad J.P."/>
            <person name="Abt D.N."/>
            <person name="Adryan B."/>
            <person name="Aguade M."/>
            <person name="Akashi H."/>
            <person name="Anderson W.W."/>
            <person name="Aquadro C.F."/>
            <person name="Ardell D.H."/>
            <person name="Arguello R."/>
            <person name="Artieri C.G."/>
            <person name="Barbash D.A."/>
            <person name="Barker D."/>
            <person name="Barsanti P."/>
            <person name="Batterham P."/>
            <person name="Batzoglou S."/>
            <person name="Begun D."/>
            <person name="Bhutkar A."/>
            <person name="Blanco E."/>
            <person name="Bosak S.A."/>
            <person name="Bradley R.K."/>
            <person name="Brand A.D."/>
            <person name="Brent M.R."/>
            <person name="Brooks A.N."/>
            <person name="Brown R.H."/>
            <person name="Butlin R.K."/>
            <person name="Caggese C."/>
            <person name="Calvi B.R."/>
            <person name="Bernardo de Carvalho A."/>
            <person name="Caspi A."/>
            <person name="Castrezana S."/>
            <person name="Celniker S.E."/>
            <person name="Chang J.L."/>
            <person name="Chapple C."/>
            <person name="Chatterji S."/>
            <person name="Chinwalla A."/>
            <person name="Civetta A."/>
            <person name="Clifton S.W."/>
            <person name="Comeron J.M."/>
            <person name="Costello J.C."/>
            <person name="Coyne J.A."/>
            <person name="Daub J."/>
            <person name="David R.G."/>
            <person name="Delcher A.L."/>
            <person name="Delehaunty K."/>
            <person name="Do C.B."/>
            <person name="Ebling H."/>
            <person name="Edwards K."/>
            <person name="Eickbush T."/>
            <person name="Evans J.D."/>
            <person name="Filipski A."/>
            <person name="Findeiss S."/>
            <person name="Freyhult E."/>
            <person name="Fulton L."/>
            <person name="Fulton R."/>
            <person name="Garcia A.C."/>
            <person name="Gardiner A."/>
            <person name="Garfield D.A."/>
            <person name="Garvin B.E."/>
            <person name="Gibson G."/>
            <person name="Gilbert D."/>
            <person name="Gnerre S."/>
            <person name="Godfrey J."/>
            <person name="Good R."/>
            <person name="Gotea V."/>
            <person name="Gravely B."/>
            <person name="Greenberg A.J."/>
            <person name="Griffiths-Jones S."/>
            <person name="Gross S."/>
            <person name="Guigo R."/>
            <person name="Gustafson E.A."/>
            <person name="Haerty W."/>
            <person name="Hahn M.W."/>
            <person name="Halligan D.L."/>
            <person name="Halpern A.L."/>
            <person name="Halter G.M."/>
            <person name="Han M.V."/>
            <person name="Heger A."/>
            <person name="Hillier L."/>
            <person name="Hinrichs A.S."/>
            <person name="Holmes I."/>
            <person name="Hoskins R.A."/>
            <person name="Hubisz M.J."/>
            <person name="Hultmark D."/>
            <person name="Huntley M.A."/>
            <person name="Jaffe D.B."/>
            <person name="Jagadeeshan S."/>
            <person name="Jeck W.R."/>
            <person name="Johnson J."/>
            <person name="Jones C.D."/>
            <person name="Jordan W.C."/>
            <person name="Karpen G.H."/>
            <person name="Kataoka E."/>
            <person name="Keightley P.D."/>
            <person name="Kheradpour P."/>
            <person name="Kirkness E.F."/>
            <person name="Koerich L.B."/>
            <person name="Kristiansen K."/>
            <person name="Kudrna D."/>
            <person name="Kulathinal R.J."/>
            <person name="Kumar S."/>
            <person name="Kwok R."/>
            <person name="Lander E."/>
            <person name="Langley C.H."/>
            <person name="Lapoint R."/>
            <person name="Lazzaro B.P."/>
            <person name="Lee S.J."/>
            <person name="Levesque L."/>
            <person name="Li R."/>
            <person name="Lin C.F."/>
            <person name="Lin M.F."/>
            <person name="Lindblad-Toh K."/>
            <person name="Llopart A."/>
            <person name="Long M."/>
            <person name="Low L."/>
            <person name="Lozovsky E."/>
            <person name="Lu J."/>
            <person name="Luo M."/>
            <person name="Machado C.A."/>
            <person name="Makalowski W."/>
            <person name="Marzo M."/>
            <person name="Matsuda M."/>
            <person name="Matzkin L."/>
            <person name="McAllister B."/>
            <person name="McBride C.S."/>
            <person name="McKernan B."/>
            <person name="McKernan K."/>
            <person name="Mendez-Lago M."/>
            <person name="Minx P."/>
            <person name="Mollenhauer M.U."/>
            <person name="Montooth K."/>
            <person name="Mount S.M."/>
            <person name="Mu X."/>
            <person name="Myers E."/>
            <person name="Negre B."/>
            <person name="Newfeld S."/>
            <person name="Nielsen R."/>
            <person name="Noor M.A."/>
            <person name="O'Grady P."/>
            <person name="Pachter L."/>
            <person name="Papaceit M."/>
            <person name="Parisi M.J."/>
            <person name="Parisi M."/>
            <person name="Parts L."/>
            <person name="Pedersen J.S."/>
            <person name="Pesole G."/>
            <person name="Phillippy A.M."/>
            <person name="Ponting C.P."/>
            <person name="Pop M."/>
            <person name="Porcelli D."/>
            <person name="Powell J.R."/>
            <person name="Prohaska S."/>
            <person name="Pruitt K."/>
            <person name="Puig M."/>
            <person name="Quesneville H."/>
            <person name="Ram K.R."/>
            <person name="Rand D."/>
            <person name="Rasmussen M.D."/>
            <person name="Reed L.K."/>
            <person name="Reenan R."/>
            <person name="Reily A."/>
            <person name="Remington K.A."/>
            <person name="Rieger T.T."/>
            <person name="Ritchie M.G."/>
            <person name="Robin C."/>
            <person name="Rogers Y.H."/>
            <person name="Rohde C."/>
            <person name="Rozas J."/>
            <person name="Rubenfield M.J."/>
            <person name="Ruiz A."/>
            <person name="Russo S."/>
            <person name="Salzberg S.L."/>
            <person name="Sanchez-Gracia A."/>
            <person name="Saranga D.J."/>
            <person name="Sato H."/>
            <person name="Schaeffer S.W."/>
            <person name="Schatz M.C."/>
            <person name="Schlenke T."/>
            <person name="Schwartz R."/>
            <person name="Segarra C."/>
            <person name="Singh R.S."/>
            <person name="Sirot L."/>
            <person name="Sirota M."/>
            <person name="Sisneros N.B."/>
            <person name="Smith C.D."/>
            <person name="Smith T.F."/>
            <person name="Spieth J."/>
            <person name="Stage D.E."/>
            <person name="Stark A."/>
            <person name="Stephan W."/>
            <person name="Strausberg R.L."/>
            <person name="Strempel S."/>
            <person name="Sturgill D."/>
            <person name="Sutton G."/>
            <person name="Sutton G.G."/>
            <person name="Tao W."/>
            <person name="Teichmann S."/>
            <person name="Tobari Y.N."/>
            <person name="Tomimura Y."/>
            <person name="Tsolas J.M."/>
            <person name="Valente V.L."/>
            <person name="Venter E."/>
            <person name="Venter J.C."/>
            <person name="Vicario S."/>
            <person name="Vieira F.G."/>
            <person name="Vilella A.J."/>
            <person name="Villasante A."/>
            <person name="Walenz B."/>
            <person name="Wang J."/>
            <person name="Wasserman M."/>
            <person name="Watts T."/>
            <person name="Wilson D."/>
            <person name="Wilson R.K."/>
            <person name="Wing R.A."/>
            <person name="Wolfner M.F."/>
            <person name="Wong A."/>
            <person name="Wong G.K."/>
            <person name="Wu C.I."/>
            <person name="Wu G."/>
            <person name="Yamamoto D."/>
            <person name="Yang H.P."/>
            <person name="Yang S.P."/>
            <person name="Yorke J.A."/>
            <person name="Yoshida K."/>
            <person name="Zdobnov E."/>
            <person name="Zhang P."/>
            <person name="Zhang Y."/>
            <person name="Zimin A.V."/>
            <person name="Baldwin J."/>
            <person name="Abdouelleil A."/>
            <person name="Abdulkadir J."/>
            <person name="Abebe A."/>
            <person name="Abera B."/>
            <person name="Abreu J."/>
            <person name="Acer S.C."/>
            <person name="Aftuck L."/>
            <person name="Alexander A."/>
            <person name="An P."/>
            <person name="Anderson E."/>
            <person name="Anderson S."/>
            <person name="Arachi H."/>
            <person name="Azer M."/>
            <person name="Bachantsang P."/>
            <person name="Barry A."/>
            <person name="Bayul T."/>
            <person name="Berlin A."/>
            <person name="Bessette D."/>
            <person name="Bloom T."/>
            <person name="Blye J."/>
            <person name="Boguslavskiy L."/>
            <person name="Bonnet C."/>
            <person name="Boukhgalter B."/>
            <person name="Bourzgui I."/>
            <person name="Brown A."/>
            <person name="Cahill P."/>
            <person name="Channer S."/>
            <person name="Cheshatsang Y."/>
            <person name="Chuda L."/>
            <person name="Citroen M."/>
            <person name="Collymore A."/>
            <person name="Cooke P."/>
            <person name="Costello M."/>
            <person name="D'Aco K."/>
            <person name="Daza R."/>
            <person name="De Haan G."/>
            <person name="DeGray S."/>
            <person name="DeMaso C."/>
            <person name="Dhargay N."/>
            <person name="Dooley K."/>
            <person name="Dooley E."/>
            <person name="Doricent M."/>
            <person name="Dorje P."/>
            <person name="Dorjee K."/>
            <person name="Dupes A."/>
            <person name="Elong R."/>
            <person name="Falk J."/>
            <person name="Farina A."/>
            <person name="Faro S."/>
            <person name="Ferguson D."/>
            <person name="Fisher S."/>
            <person name="Foley C.D."/>
            <person name="Franke A."/>
            <person name="Friedrich D."/>
            <person name="Gadbois L."/>
            <person name="Gearin G."/>
            <person name="Gearin C.R."/>
            <person name="Giannoukos G."/>
            <person name="Goode T."/>
            <person name="Graham J."/>
            <person name="Grandbois E."/>
            <person name="Grewal S."/>
            <person name="Gyaltsen K."/>
            <person name="Hafez N."/>
            <person name="Hagos B."/>
            <person name="Hall J."/>
            <person name="Henson C."/>
            <person name="Hollinger A."/>
            <person name="Honan T."/>
            <person name="Huard M.D."/>
            <person name="Hughes L."/>
            <person name="Hurhula B."/>
            <person name="Husby M.E."/>
            <person name="Kamat A."/>
            <person name="Kanga B."/>
            <person name="Kashin S."/>
            <person name="Khazanovich D."/>
            <person name="Kisner P."/>
            <person name="Lance K."/>
            <person name="Lara M."/>
            <person name="Lee W."/>
            <person name="Lennon N."/>
            <person name="Letendre F."/>
            <person name="LeVine R."/>
            <person name="Lipovsky A."/>
            <person name="Liu X."/>
            <person name="Liu J."/>
            <person name="Liu S."/>
            <person name="Lokyitsang T."/>
            <person name="Lokyitsang Y."/>
            <person name="Lubonja R."/>
            <person name="Lui A."/>
            <person name="MacDonald P."/>
            <person name="Magnisalis V."/>
            <person name="Maru K."/>
            <person name="Matthews C."/>
            <person name="McCusker W."/>
            <person name="McDonough S."/>
            <person name="Mehta T."/>
            <person name="Meldrim J."/>
            <person name="Meneus L."/>
            <person name="Mihai O."/>
            <person name="Mihalev A."/>
            <person name="Mihova T."/>
            <person name="Mittelman R."/>
            <person name="Mlenga V."/>
            <person name="Montmayeur A."/>
            <person name="Mulrain L."/>
            <person name="Navidi A."/>
            <person name="Naylor J."/>
            <person name="Negash T."/>
            <person name="Nguyen T."/>
            <person name="Nguyen N."/>
            <person name="Nicol R."/>
            <person name="Norbu C."/>
            <person name="Norbu N."/>
            <person name="Novod N."/>
            <person name="O'Neill B."/>
            <person name="Osman S."/>
            <person name="Markiewicz E."/>
            <person name="Oyono O.L."/>
            <person name="Patti C."/>
            <person name="Phunkhang P."/>
            <person name="Pierre F."/>
            <person name="Priest M."/>
            <person name="Raghuraman S."/>
            <person name="Rege F."/>
            <person name="Reyes R."/>
            <person name="Rise C."/>
            <person name="Rogov P."/>
            <person name="Ross K."/>
            <person name="Ryan E."/>
            <person name="Settipalli S."/>
            <person name="Shea T."/>
            <person name="Sherpa N."/>
            <person name="Shi L."/>
            <person name="Shih D."/>
            <person name="Sparrow T."/>
            <person name="Spaulding J."/>
            <person name="Stalker J."/>
            <person name="Stange-Thomann N."/>
            <person name="Stavropoulos S."/>
            <person name="Stone C."/>
            <person name="Strader C."/>
            <person name="Tesfaye S."/>
            <person name="Thomson T."/>
            <person name="Thoulutsang Y."/>
            <person name="Thoulutsang D."/>
            <person name="Topham K."/>
            <person name="Topping I."/>
            <person name="Tsamla T."/>
            <person name="Vassiliev H."/>
            <person name="Vo A."/>
            <person name="Wangchuk T."/>
            <person name="Wangdi T."/>
            <person name="Weiand M."/>
            <person name="Wilkinson J."/>
            <person name="Wilson A."/>
            <person name="Yadav S."/>
            <person name="Young G."/>
            <person name="Yu Q."/>
            <person name="Zembek L."/>
            <person name="Zhong D."/>
            <person name="Zimmer A."/>
            <person name="Zwirko Z."/>
            <person name="Jaffe D.B."/>
            <person name="Alvarez P."/>
            <person name="Brockman W."/>
            <person name="Butler J."/>
            <person name="Chin C."/>
            <person name="Gnerre S."/>
            <person name="Grabherr M."/>
            <person name="Kleber M."/>
            <person name="Mauceli E."/>
            <person name="MacCallum I."/>
        </authorList>
    </citation>
    <scope>NUCLEOTIDE SEQUENCE [LARGE SCALE GENOMIC DNA]</scope>
    <source>
        <strain evidence="3">MSH-3 / Tucson 14011-0111.49</strain>
    </source>
</reference>
<feature type="compositionally biased region" description="Low complexity" evidence="1">
    <location>
        <begin position="250"/>
        <end position="263"/>
    </location>
</feature>
<gene>
    <name evidence="2" type="primary">Dper\GL20199</name>
    <name evidence="2" type="ORF">Dper_GL20199</name>
</gene>
<evidence type="ECO:0000313" key="3">
    <source>
        <dbReference type="Proteomes" id="UP000008744"/>
    </source>
</evidence>
<feature type="compositionally biased region" description="Acidic residues" evidence="1">
    <location>
        <begin position="494"/>
        <end position="513"/>
    </location>
</feature>
<evidence type="ECO:0000313" key="2">
    <source>
        <dbReference type="EMBL" id="EDW27573.1"/>
    </source>
</evidence>
<feature type="region of interest" description="Disordered" evidence="1">
    <location>
        <begin position="202"/>
        <end position="328"/>
    </location>
</feature>
<keyword evidence="3" id="KW-1185">Reference proteome</keyword>
<feature type="region of interest" description="Disordered" evidence="1">
    <location>
        <begin position="481"/>
        <end position="527"/>
    </location>
</feature>
<dbReference type="Proteomes" id="UP000008744">
    <property type="component" value="Unassembled WGS sequence"/>
</dbReference>
<feature type="compositionally biased region" description="Low complexity" evidence="1">
    <location>
        <begin position="212"/>
        <end position="237"/>
    </location>
</feature>